<dbReference type="RefSeq" id="WP_042155115.1">
    <property type="nucleotide sequence ID" value="NZ_CM002803.1"/>
</dbReference>
<feature type="chain" id="PRO_5001689023" description="PEP-CTERM protein-sorting domain-containing protein" evidence="1">
    <location>
        <begin position="30"/>
        <end position="288"/>
    </location>
</feature>
<accession>A0A073CHV9</accession>
<feature type="signal peptide" evidence="1">
    <location>
        <begin position="1"/>
        <end position="29"/>
    </location>
</feature>
<dbReference type="NCBIfam" id="NF041930">
    <property type="entry name" value="Xrt_dep_XDD3"/>
    <property type="match status" value="1"/>
</dbReference>
<gene>
    <name evidence="2" type="ORF">A19Y_3035</name>
</gene>
<dbReference type="NCBIfam" id="TIGR02595">
    <property type="entry name" value="PEP_CTERM"/>
    <property type="match status" value="1"/>
</dbReference>
<keyword evidence="3" id="KW-1185">Reference proteome</keyword>
<reference evidence="2 3" key="1">
    <citation type="journal article" date="2014" name="Appl. Environ. Microbiol.">
        <title>Elucidation of insertion elements encoded on plasmids and in vitro construction of shuttle vectors from the toxic cyanobacterium Planktothrix.</title>
        <authorList>
            <person name="Christiansen G."/>
            <person name="Goesmann A."/>
            <person name="Kurmayer R."/>
        </authorList>
    </citation>
    <scope>NUCLEOTIDE SEQUENCE [LARGE SCALE GENOMIC DNA]</scope>
    <source>
        <strain evidence="2 3">NIVA-CYA 126/8</strain>
    </source>
</reference>
<dbReference type="Proteomes" id="UP000027395">
    <property type="component" value="Chromosome"/>
</dbReference>
<dbReference type="HOGENOM" id="CLU_077902_0_0_3"/>
<dbReference type="PATRIC" id="fig|388467.6.peg.2982"/>
<dbReference type="eggNOG" id="ENOG502ZBBC">
    <property type="taxonomic scope" value="Bacteria"/>
</dbReference>
<evidence type="ECO:0008006" key="4">
    <source>
        <dbReference type="Google" id="ProtNLM"/>
    </source>
</evidence>
<name>A0A073CHV9_PLAA1</name>
<keyword evidence="1" id="KW-0732">Signal</keyword>
<organism evidence="2 3">
    <name type="scientific">Planktothrix agardhii (strain NIVA-CYA 126/8)</name>
    <dbReference type="NCBI Taxonomy" id="388467"/>
    <lineage>
        <taxon>Bacteria</taxon>
        <taxon>Bacillati</taxon>
        <taxon>Cyanobacteriota</taxon>
        <taxon>Cyanophyceae</taxon>
        <taxon>Oscillatoriophycideae</taxon>
        <taxon>Oscillatoriales</taxon>
        <taxon>Microcoleaceae</taxon>
        <taxon>Planktothrix</taxon>
    </lineage>
</organism>
<dbReference type="EMBL" id="CM002803">
    <property type="protein sequence ID" value="KEI67869.1"/>
    <property type="molecule type" value="Genomic_DNA"/>
</dbReference>
<proteinExistence type="predicted"/>
<evidence type="ECO:0000313" key="3">
    <source>
        <dbReference type="Proteomes" id="UP000027395"/>
    </source>
</evidence>
<dbReference type="STRING" id="388467.A19Y_3035"/>
<protein>
    <recommendedName>
        <fullName evidence="4">PEP-CTERM protein-sorting domain-containing protein</fullName>
    </recommendedName>
</protein>
<evidence type="ECO:0000313" key="2">
    <source>
        <dbReference type="EMBL" id="KEI67869.1"/>
    </source>
</evidence>
<sequence>MKTSTLKKLIGTTLASLCLVSVNGLPAMAGKLHNGWNYGIDSFNDGSGGESFNIRGIAIKETSNSIFVALTGGTPLTGVAYGGAADGNIGWGDLFLNFTNQNFTTASNQKSLLGVRFAGTNDSKVATTGLYGNVKGANVTLDNSGYSSLKQYYDHGFDKANTQGTDIATKAAAYNYFGQGTILNVIDSGATKLGGIQNLSAASLTGQGLNFGFFGASGTETLGFSLNKADLGLADGNYDYMASLFLECGNDGVSLAGGVSVPEPGSLAGLALVGLTLLGGSRLSKRQS</sequence>
<dbReference type="AlphaFoldDB" id="A0A073CHV9"/>
<evidence type="ECO:0000256" key="1">
    <source>
        <dbReference type="SAM" id="SignalP"/>
    </source>
</evidence>
<dbReference type="InterPro" id="IPR013424">
    <property type="entry name" value="Ice-binding_C"/>
</dbReference>